<sequence length="51" mass="5402">MIKRISRASICNASSPAPNAMSPWGMISGVADIVGDVLPDMNDLQASIDRE</sequence>
<gene>
    <name evidence="1" type="ORF">MGWOODY_XGa2243</name>
</gene>
<reference evidence="1" key="1">
    <citation type="submission" date="2015-10" db="EMBL/GenBank/DDBJ databases">
        <authorList>
            <person name="Gilbert D.G."/>
        </authorList>
    </citation>
    <scope>NUCLEOTIDE SEQUENCE</scope>
</reference>
<accession>A0A160TV34</accession>
<dbReference type="EMBL" id="CZRL01000120">
    <property type="protein sequence ID" value="CUS55175.1"/>
    <property type="molecule type" value="Genomic_DNA"/>
</dbReference>
<dbReference type="AlphaFoldDB" id="A0A160TV34"/>
<name>A0A160TV34_9ZZZZ</name>
<organism evidence="1">
    <name type="scientific">hydrothermal vent metagenome</name>
    <dbReference type="NCBI Taxonomy" id="652676"/>
    <lineage>
        <taxon>unclassified sequences</taxon>
        <taxon>metagenomes</taxon>
        <taxon>ecological metagenomes</taxon>
    </lineage>
</organism>
<proteinExistence type="predicted"/>
<protein>
    <submittedName>
        <fullName evidence="1">Uncharacterized protein</fullName>
    </submittedName>
</protein>
<evidence type="ECO:0000313" key="1">
    <source>
        <dbReference type="EMBL" id="CUS55175.1"/>
    </source>
</evidence>